<name>A0A848DIF1_9PSEU</name>
<dbReference type="SUPFAM" id="SSF81324">
    <property type="entry name" value="Voltage-gated potassium channels"/>
    <property type="match status" value="1"/>
</dbReference>
<dbReference type="EMBL" id="JAAXKZ010000035">
    <property type="protein sequence ID" value="NMH92271.1"/>
    <property type="molecule type" value="Genomic_DNA"/>
</dbReference>
<feature type="transmembrane region" description="Helical" evidence="1">
    <location>
        <begin position="120"/>
        <end position="138"/>
    </location>
</feature>
<evidence type="ECO:0000313" key="4">
    <source>
        <dbReference type="Proteomes" id="UP000586918"/>
    </source>
</evidence>
<feature type="domain" description="Potassium channel" evidence="2">
    <location>
        <begin position="91"/>
        <end position="166"/>
    </location>
</feature>
<feature type="transmembrane region" description="Helical" evidence="1">
    <location>
        <begin position="77"/>
        <end position="100"/>
    </location>
</feature>
<dbReference type="InterPro" id="IPR013099">
    <property type="entry name" value="K_chnl_dom"/>
</dbReference>
<comment type="caution">
    <text evidence="3">The sequence shown here is derived from an EMBL/GenBank/DDBJ whole genome shotgun (WGS) entry which is preliminary data.</text>
</comment>
<proteinExistence type="predicted"/>
<accession>A0A848DIF1</accession>
<keyword evidence="3" id="KW-0407">Ion channel</keyword>
<dbReference type="Gene3D" id="1.10.287.70">
    <property type="match status" value="1"/>
</dbReference>
<evidence type="ECO:0000256" key="1">
    <source>
        <dbReference type="SAM" id="Phobius"/>
    </source>
</evidence>
<keyword evidence="1" id="KW-0472">Membrane</keyword>
<dbReference type="Proteomes" id="UP000586918">
    <property type="component" value="Unassembled WGS sequence"/>
</dbReference>
<evidence type="ECO:0000259" key="2">
    <source>
        <dbReference type="Pfam" id="PF07885"/>
    </source>
</evidence>
<evidence type="ECO:0000313" key="3">
    <source>
        <dbReference type="EMBL" id="NMH92271.1"/>
    </source>
</evidence>
<reference evidence="3 4" key="1">
    <citation type="submission" date="2020-04" db="EMBL/GenBank/DDBJ databases">
        <authorList>
            <person name="Klaysubun C."/>
            <person name="Duangmal K."/>
            <person name="Lipun K."/>
        </authorList>
    </citation>
    <scope>NUCLEOTIDE SEQUENCE [LARGE SCALE GENOMIC DNA]</scope>
    <source>
        <strain evidence="3 4">DSM 45300</strain>
    </source>
</reference>
<protein>
    <submittedName>
        <fullName evidence="3">Two pore domain potassium channel family protein</fullName>
    </submittedName>
</protein>
<dbReference type="Pfam" id="PF07885">
    <property type="entry name" value="Ion_trans_2"/>
    <property type="match status" value="1"/>
</dbReference>
<dbReference type="GO" id="GO:0034220">
    <property type="term" value="P:monoatomic ion transmembrane transport"/>
    <property type="evidence" value="ECO:0007669"/>
    <property type="project" value="UniProtKB-KW"/>
</dbReference>
<gene>
    <name evidence="3" type="ORF">HF519_11955</name>
</gene>
<keyword evidence="1" id="KW-0812">Transmembrane</keyword>
<organism evidence="3 4">
    <name type="scientific">Pseudonocardia bannensis</name>
    <dbReference type="NCBI Taxonomy" id="630973"/>
    <lineage>
        <taxon>Bacteria</taxon>
        <taxon>Bacillati</taxon>
        <taxon>Actinomycetota</taxon>
        <taxon>Actinomycetes</taxon>
        <taxon>Pseudonocardiales</taxon>
        <taxon>Pseudonocardiaceae</taxon>
        <taxon>Pseudonocardia</taxon>
    </lineage>
</organism>
<dbReference type="AlphaFoldDB" id="A0A848DIF1"/>
<keyword evidence="4" id="KW-1185">Reference proteome</keyword>
<sequence length="192" mass="20063">MAVPFIGAVTPGRRKLIGWALARSLSSTTALVVVYYLLPLDETATVTTLVQLLIGLIVVGAFGVWQVRSIVRASYPGLRAVETLATAVPLYLLLFAAAYYLLAQTEPSSFTQPLTRTDTLYFTVTVFATVGFGDIAPASQVARVVTTFQMVANLVVVGLLLRAVLGAVQAGRSRLDAAGRPPDGGPGPAGGG</sequence>
<feature type="transmembrane region" description="Helical" evidence="1">
    <location>
        <begin position="44"/>
        <end position="65"/>
    </location>
</feature>
<dbReference type="RefSeq" id="WP_169412984.1">
    <property type="nucleotide sequence ID" value="NZ_JAAXKZ010000035.1"/>
</dbReference>
<feature type="transmembrane region" description="Helical" evidence="1">
    <location>
        <begin position="16"/>
        <end position="38"/>
    </location>
</feature>
<keyword evidence="1" id="KW-1133">Transmembrane helix</keyword>
<keyword evidence="3" id="KW-0813">Transport</keyword>
<keyword evidence="3" id="KW-0406">Ion transport</keyword>